<dbReference type="Proteomes" id="UP001501447">
    <property type="component" value="Unassembled WGS sequence"/>
</dbReference>
<feature type="compositionally biased region" description="Basic and acidic residues" evidence="1">
    <location>
        <begin position="14"/>
        <end position="34"/>
    </location>
</feature>
<keyword evidence="3" id="KW-1185">Reference proteome</keyword>
<name>A0ABN3PZ51_9ACTN</name>
<comment type="caution">
    <text evidence="2">The sequence shown here is derived from an EMBL/GenBank/DDBJ whole genome shotgun (WGS) entry which is preliminary data.</text>
</comment>
<organism evidence="2 3">
    <name type="scientific">Streptomyces axinellae</name>
    <dbReference type="NCBI Taxonomy" id="552788"/>
    <lineage>
        <taxon>Bacteria</taxon>
        <taxon>Bacillati</taxon>
        <taxon>Actinomycetota</taxon>
        <taxon>Actinomycetes</taxon>
        <taxon>Kitasatosporales</taxon>
        <taxon>Streptomycetaceae</taxon>
        <taxon>Streptomyces</taxon>
    </lineage>
</organism>
<accession>A0ABN3PZ51</accession>
<protein>
    <submittedName>
        <fullName evidence="2">Uncharacterized protein</fullName>
    </submittedName>
</protein>
<dbReference type="EMBL" id="BAAARJ010000006">
    <property type="protein sequence ID" value="GAA2607875.1"/>
    <property type="molecule type" value="Genomic_DNA"/>
</dbReference>
<proteinExistence type="predicted"/>
<sequence length="612" mass="67047">MAAPSAVAAWADRSPADKSTRYSPSFRKERESTERPAAPRTTVAQSALRERPHEQEETPMGRNGASGELARVVIANVRSRTEDDIQREYSGVARWHGAAASREEPHGGSTVFRAPGALTHTPREFPAPDEYGVERLRRLDECLALVTDAFPGVETSAALCRLSCVLLEGAWRERAEAADPPGCDDSCACALCAHLPKPLTRALADYDWRRSDGRPLSVTTWPYRKELGSVLTGGWVWTRKMNDAERDLGLRLRHEDDILVLHEYKRVEAAIEVSATARVIEQRLAQDPTTNGARALICGLYAAHKRSVDEFRIKRHVAGSAVLPQSTPLDKPAYTLLQLMDCLFWHVSPDAELWDEEHLAALVLCRVLNDMTDVRADAVTGEISNFWLSSMPTHDKALYGACVLALIKYGCMPEAHGARWNTWLMGTTIVWEGLTGRHALWFDGITNGLLPREGCLLCGIEPNACAGLLTGGVALRTGPAPTVAALGPRAALLSARCRAQHPAAWRLFDRELAAFEALHGEWRGDVDTVWEIVRRTYVAGVLASLAGGAAAREVQVDSGEVGADLFHALHRPPTWKEDTALLAYMFGCAHPHFLWNGQGFAPTAVGGDWLDG</sequence>
<gene>
    <name evidence="2" type="ORF">GCM10009863_21610</name>
</gene>
<evidence type="ECO:0000313" key="2">
    <source>
        <dbReference type="EMBL" id="GAA2607875.1"/>
    </source>
</evidence>
<evidence type="ECO:0000313" key="3">
    <source>
        <dbReference type="Proteomes" id="UP001501447"/>
    </source>
</evidence>
<feature type="region of interest" description="Disordered" evidence="1">
    <location>
        <begin position="1"/>
        <end position="67"/>
    </location>
</feature>
<reference evidence="3" key="1">
    <citation type="journal article" date="2019" name="Int. J. Syst. Evol. Microbiol.">
        <title>The Global Catalogue of Microorganisms (GCM) 10K type strain sequencing project: providing services to taxonomists for standard genome sequencing and annotation.</title>
        <authorList>
            <consortium name="The Broad Institute Genomics Platform"/>
            <consortium name="The Broad Institute Genome Sequencing Center for Infectious Disease"/>
            <person name="Wu L."/>
            <person name="Ma J."/>
        </authorList>
    </citation>
    <scope>NUCLEOTIDE SEQUENCE [LARGE SCALE GENOMIC DNA]</scope>
    <source>
        <strain evidence="3">JCM 16373</strain>
    </source>
</reference>
<evidence type="ECO:0000256" key="1">
    <source>
        <dbReference type="SAM" id="MobiDB-lite"/>
    </source>
</evidence>